<keyword evidence="3" id="KW-1185">Reference proteome</keyword>
<feature type="compositionally biased region" description="Gly residues" evidence="1">
    <location>
        <begin position="1"/>
        <end position="10"/>
    </location>
</feature>
<accession>A0A1M4X0T0</accession>
<protein>
    <submittedName>
        <fullName evidence="2">Uncharacterized protein</fullName>
    </submittedName>
</protein>
<reference evidence="3" key="1">
    <citation type="submission" date="2016-11" db="EMBL/GenBank/DDBJ databases">
        <authorList>
            <person name="Varghese N."/>
            <person name="Submissions S."/>
        </authorList>
    </citation>
    <scope>NUCLEOTIDE SEQUENCE [LARGE SCALE GENOMIC DNA]</scope>
    <source>
        <strain evidence="3">DSM 11792</strain>
    </source>
</reference>
<feature type="compositionally biased region" description="Basic and acidic residues" evidence="1">
    <location>
        <begin position="11"/>
        <end position="22"/>
    </location>
</feature>
<feature type="compositionally biased region" description="Polar residues" evidence="1">
    <location>
        <begin position="48"/>
        <end position="60"/>
    </location>
</feature>
<evidence type="ECO:0000256" key="1">
    <source>
        <dbReference type="SAM" id="MobiDB-lite"/>
    </source>
</evidence>
<gene>
    <name evidence="2" type="ORF">SAMN02745218_00947</name>
</gene>
<feature type="region of interest" description="Disordered" evidence="1">
    <location>
        <begin position="1"/>
        <end position="60"/>
    </location>
</feature>
<name>A0A1M4X0T0_9FIRM</name>
<evidence type="ECO:0000313" key="3">
    <source>
        <dbReference type="Proteomes" id="UP000184196"/>
    </source>
</evidence>
<evidence type="ECO:0000313" key="2">
    <source>
        <dbReference type="EMBL" id="SHE86923.1"/>
    </source>
</evidence>
<organism evidence="2 3">
    <name type="scientific">Desulfofundulus australicus DSM 11792</name>
    <dbReference type="NCBI Taxonomy" id="1121425"/>
    <lineage>
        <taxon>Bacteria</taxon>
        <taxon>Bacillati</taxon>
        <taxon>Bacillota</taxon>
        <taxon>Clostridia</taxon>
        <taxon>Eubacteriales</taxon>
        <taxon>Peptococcaceae</taxon>
        <taxon>Desulfofundulus</taxon>
    </lineage>
</organism>
<sequence>MSAAGPGQGDGMRRGRGQDVRGGHLNTGSVNVAGTRRRPEPGPFGPASETTGSDDLNQGTSRKHFVYRLQHRFIRCFFNSGIPG</sequence>
<proteinExistence type="predicted"/>
<dbReference type="Proteomes" id="UP000184196">
    <property type="component" value="Unassembled WGS sequence"/>
</dbReference>
<dbReference type="AlphaFoldDB" id="A0A1M4X0T0"/>
<dbReference type="EMBL" id="FQUW01000010">
    <property type="protein sequence ID" value="SHE86923.1"/>
    <property type="molecule type" value="Genomic_DNA"/>
</dbReference>